<dbReference type="EMBL" id="MORL01000027">
    <property type="protein sequence ID" value="OIN56198.1"/>
    <property type="molecule type" value="Genomic_DNA"/>
</dbReference>
<comment type="similarity">
    <text evidence="1">Belongs to the polyphosphate kinase 2 (PPK2) family. Class I subfamily.</text>
</comment>
<evidence type="ECO:0000256" key="3">
    <source>
        <dbReference type="ARBA" id="ARBA00022777"/>
    </source>
</evidence>
<accession>A0A1S2VE58</accession>
<dbReference type="Pfam" id="PF03976">
    <property type="entry name" value="PPK2"/>
    <property type="match status" value="1"/>
</dbReference>
<proteinExistence type="inferred from homology"/>
<evidence type="ECO:0000256" key="1">
    <source>
        <dbReference type="ARBA" id="ARBA00009924"/>
    </source>
</evidence>
<dbReference type="PIRSF" id="PIRSF028756">
    <property type="entry name" value="PPK2_prd"/>
    <property type="match status" value="1"/>
</dbReference>
<feature type="coiled-coil region" evidence="4">
    <location>
        <begin position="23"/>
        <end position="50"/>
    </location>
</feature>
<organism evidence="6 7">
    <name type="scientific">Arsenicibacter rosenii</name>
    <dbReference type="NCBI Taxonomy" id="1750698"/>
    <lineage>
        <taxon>Bacteria</taxon>
        <taxon>Pseudomonadati</taxon>
        <taxon>Bacteroidota</taxon>
        <taxon>Cytophagia</taxon>
        <taxon>Cytophagales</taxon>
        <taxon>Spirosomataceae</taxon>
        <taxon>Arsenicibacter</taxon>
    </lineage>
</organism>
<sequence length="293" mass="34851">MKNKDFLADGSDEFWHRDAPTKIDDLYENEADYESKLQTLVQEINELQERMYAHNRYGVVVIFQAMDAAGKDSTIQHVFAGVNPLGVRVNSYKRPSDKELDHDFMWRNFLDMPERGTITIFNRSYYEEVLVVKVHPEIIKTSQRLPEELTDDMDKLWENRYKDIRHVETYFYRNGFRVIKFFLNVSKKEQGKRLLKRIDEPEKNWKFEKQDVVERGFWKKYMNAYEEAINATATDKAPWYVIPADDKKNMRLIVAQLLVNELSALKCTYPEPTEEHLASLKEMAQMIREQDKE</sequence>
<feature type="domain" description="Polyphosphate kinase-2-related" evidence="5">
    <location>
        <begin position="29"/>
        <end position="264"/>
    </location>
</feature>
<evidence type="ECO:0000313" key="7">
    <source>
        <dbReference type="Proteomes" id="UP000181790"/>
    </source>
</evidence>
<dbReference type="InterPro" id="IPR022300">
    <property type="entry name" value="PPK2-rel_1"/>
</dbReference>
<evidence type="ECO:0000256" key="2">
    <source>
        <dbReference type="ARBA" id="ARBA00022679"/>
    </source>
</evidence>
<dbReference type="GO" id="GO:0008976">
    <property type="term" value="F:polyphosphate kinase activity"/>
    <property type="evidence" value="ECO:0007669"/>
    <property type="project" value="InterPro"/>
</dbReference>
<dbReference type="AlphaFoldDB" id="A0A1S2VE58"/>
<protein>
    <submittedName>
        <fullName evidence="6">Phosphate--nucleotide phosphotransferase</fullName>
    </submittedName>
</protein>
<keyword evidence="4" id="KW-0175">Coiled coil</keyword>
<dbReference type="SUPFAM" id="SSF52540">
    <property type="entry name" value="P-loop containing nucleoside triphosphate hydrolases"/>
    <property type="match status" value="1"/>
</dbReference>
<dbReference type="GO" id="GO:0006797">
    <property type="term" value="P:polyphosphate metabolic process"/>
    <property type="evidence" value="ECO:0007669"/>
    <property type="project" value="InterPro"/>
</dbReference>
<dbReference type="InterPro" id="IPR027417">
    <property type="entry name" value="P-loop_NTPase"/>
</dbReference>
<evidence type="ECO:0000256" key="4">
    <source>
        <dbReference type="SAM" id="Coils"/>
    </source>
</evidence>
<dbReference type="Gene3D" id="3.40.50.300">
    <property type="entry name" value="P-loop containing nucleotide triphosphate hydrolases"/>
    <property type="match status" value="1"/>
</dbReference>
<evidence type="ECO:0000259" key="5">
    <source>
        <dbReference type="Pfam" id="PF03976"/>
    </source>
</evidence>
<keyword evidence="3" id="KW-0418">Kinase</keyword>
<comment type="caution">
    <text evidence="6">The sequence shown here is derived from an EMBL/GenBank/DDBJ whole genome shotgun (WGS) entry which is preliminary data.</text>
</comment>
<evidence type="ECO:0000313" key="6">
    <source>
        <dbReference type="EMBL" id="OIN56198.1"/>
    </source>
</evidence>
<dbReference type="InterPro" id="IPR022488">
    <property type="entry name" value="PPK2-related"/>
</dbReference>
<keyword evidence="2 6" id="KW-0808">Transferase</keyword>
<dbReference type="NCBIfam" id="TIGR03709">
    <property type="entry name" value="PPK2_rel_1"/>
    <property type="match status" value="1"/>
</dbReference>
<keyword evidence="7" id="KW-1185">Reference proteome</keyword>
<dbReference type="PANTHER" id="PTHR34383:SF3">
    <property type="entry name" value="POLYPHOSPHATE:AMP PHOSPHOTRANSFERASE"/>
    <property type="match status" value="1"/>
</dbReference>
<dbReference type="PANTHER" id="PTHR34383">
    <property type="entry name" value="POLYPHOSPHATE:AMP PHOSPHOTRANSFERASE-RELATED"/>
    <property type="match status" value="1"/>
</dbReference>
<reference evidence="6 7" key="1">
    <citation type="submission" date="2016-10" db="EMBL/GenBank/DDBJ databases">
        <title>Arsenicibacter rosenii gen. nov., sp. nov., an efficient arsenic-methylating bacterium isolated from an arsenic-contaminated paddy soil.</title>
        <authorList>
            <person name="Huang K."/>
        </authorList>
    </citation>
    <scope>NUCLEOTIDE SEQUENCE [LARGE SCALE GENOMIC DNA]</scope>
    <source>
        <strain evidence="6 7">SM-1</strain>
    </source>
</reference>
<gene>
    <name evidence="6" type="ORF">BLX24_26175</name>
</gene>
<dbReference type="Proteomes" id="UP000181790">
    <property type="component" value="Unassembled WGS sequence"/>
</dbReference>
<dbReference type="InterPro" id="IPR016898">
    <property type="entry name" value="Polyphosphate_phosphotransfera"/>
</dbReference>
<name>A0A1S2VE58_9BACT</name>